<evidence type="ECO:0000259" key="5">
    <source>
        <dbReference type="PROSITE" id="PS50043"/>
    </source>
</evidence>
<dbReference type="SMART" id="SM00421">
    <property type="entry name" value="HTH_LUXR"/>
    <property type="match status" value="1"/>
</dbReference>
<name>A0A1N6P2H0_9MICO</name>
<evidence type="ECO:0000256" key="1">
    <source>
        <dbReference type="ARBA" id="ARBA00023015"/>
    </source>
</evidence>
<evidence type="ECO:0000256" key="3">
    <source>
        <dbReference type="ARBA" id="ARBA00023163"/>
    </source>
</evidence>
<dbReference type="Gene3D" id="1.10.10.10">
    <property type="entry name" value="Winged helix-like DNA-binding domain superfamily/Winged helix DNA-binding domain"/>
    <property type="match status" value="1"/>
</dbReference>
<dbReference type="EMBL" id="FTMI01000001">
    <property type="protein sequence ID" value="SIP98463.1"/>
    <property type="molecule type" value="Genomic_DNA"/>
</dbReference>
<dbReference type="GO" id="GO:0006355">
    <property type="term" value="P:regulation of DNA-templated transcription"/>
    <property type="evidence" value="ECO:0007669"/>
    <property type="project" value="InterPro"/>
</dbReference>
<dbReference type="PANTHER" id="PTHR44688:SF16">
    <property type="entry name" value="DNA-BINDING TRANSCRIPTIONAL ACTIVATOR DEVR_DOSR"/>
    <property type="match status" value="1"/>
</dbReference>
<dbReference type="Proteomes" id="UP000186235">
    <property type="component" value="Unassembled WGS sequence"/>
</dbReference>
<feature type="compositionally biased region" description="Low complexity" evidence="4">
    <location>
        <begin position="554"/>
        <end position="567"/>
    </location>
</feature>
<reference evidence="7" key="1">
    <citation type="submission" date="2017-01" db="EMBL/GenBank/DDBJ databases">
        <authorList>
            <person name="Varghese N."/>
            <person name="Submissions S."/>
        </authorList>
    </citation>
    <scope>NUCLEOTIDE SEQUENCE [LARGE SCALE GENOMIC DNA]</scope>
    <source>
        <strain evidence="7">3bp</strain>
    </source>
</reference>
<evidence type="ECO:0000256" key="2">
    <source>
        <dbReference type="ARBA" id="ARBA00023125"/>
    </source>
</evidence>
<dbReference type="RefSeq" id="WP_076404000.1">
    <property type="nucleotide sequence ID" value="NZ_FTMI01000001.1"/>
</dbReference>
<dbReference type="CDD" id="cd06170">
    <property type="entry name" value="LuxR_C_like"/>
    <property type="match status" value="1"/>
</dbReference>
<evidence type="ECO:0000313" key="7">
    <source>
        <dbReference type="Proteomes" id="UP000186235"/>
    </source>
</evidence>
<keyword evidence="3" id="KW-0804">Transcription</keyword>
<keyword evidence="1" id="KW-0805">Transcription regulation</keyword>
<dbReference type="AlphaFoldDB" id="A0A1N6P2H0"/>
<dbReference type="PROSITE" id="PS50043">
    <property type="entry name" value="HTH_LUXR_2"/>
    <property type="match status" value="1"/>
</dbReference>
<evidence type="ECO:0000313" key="6">
    <source>
        <dbReference type="EMBL" id="SIP98463.1"/>
    </source>
</evidence>
<dbReference type="InterPro" id="IPR011990">
    <property type="entry name" value="TPR-like_helical_dom_sf"/>
</dbReference>
<evidence type="ECO:0000256" key="4">
    <source>
        <dbReference type="SAM" id="MobiDB-lite"/>
    </source>
</evidence>
<proteinExistence type="predicted"/>
<dbReference type="SUPFAM" id="SSF48452">
    <property type="entry name" value="TPR-like"/>
    <property type="match status" value="1"/>
</dbReference>
<protein>
    <submittedName>
        <fullName evidence="6">LuxR family transcriptional regulator, maltose regulon positive regulatory protein</fullName>
    </submittedName>
</protein>
<dbReference type="PANTHER" id="PTHR44688">
    <property type="entry name" value="DNA-BINDING TRANSCRIPTIONAL ACTIVATOR DEVR_DOSR"/>
    <property type="match status" value="1"/>
</dbReference>
<dbReference type="GO" id="GO:0003677">
    <property type="term" value="F:DNA binding"/>
    <property type="evidence" value="ECO:0007669"/>
    <property type="project" value="UniProtKB-KW"/>
</dbReference>
<dbReference type="InterPro" id="IPR000792">
    <property type="entry name" value="Tscrpt_reg_LuxR_C"/>
</dbReference>
<keyword evidence="7" id="KW-1185">Reference proteome</keyword>
<keyword evidence="2" id="KW-0238">DNA-binding</keyword>
<dbReference type="InterPro" id="IPR016032">
    <property type="entry name" value="Sig_transdc_resp-reg_C-effctor"/>
</dbReference>
<dbReference type="PRINTS" id="PR00038">
    <property type="entry name" value="HTHLUXR"/>
</dbReference>
<accession>A0A1N6P2H0</accession>
<sequence length="577" mass="63031">MTGARDVPRSREKILRTLDAGDLDGLETVFDRLWYDLPDRFARELLTALARVPPEVLDRRPRLGHLVLLAQRRRDHEHDDERSMSRLVRHYSRAGLRHSRRLNGFTRLHDVLSAGTAAVVGLRHRRDHDASTRVGAWVEQRTTLLMTGGPLPWTAGRPDARPGWLSAQRGITAMLAGATDLATQHLRRAADEAGDEPHGHFARVSAASNLALLSAYRGHHDLAREQLAVVRDAAPFPRWIAGAHLRSEALARAHLAIHEGDPATAQRILKAMDPTSPAAGELWAFLASARASHAAFYGDPLQGLRELDEVRLVHGTIDPDPGSFVGRVLLRAEAKLLLRAGGAGRVLHLAHGSEEDTTEWLANHHAWAHLSVGEHYEAIGLASSAIHQTSLSPTDALDLHVVLAVAHLRAGREDRARSWFQKALRLRSSPEHAAPFLALEPDERRTLAELADTADVLPRGAVEARNTPPVTLASRLSPRERKVLRSLSEGFTAEQTAARFNVSVNTIRTQIRTLYRKLGVSSRREAVAVAQEAGILAAARGKAVGRSERRYAPGRRAATGTATSITGPGPPASQVGR</sequence>
<feature type="region of interest" description="Disordered" evidence="4">
    <location>
        <begin position="544"/>
        <end position="577"/>
    </location>
</feature>
<dbReference type="InterPro" id="IPR036388">
    <property type="entry name" value="WH-like_DNA-bd_sf"/>
</dbReference>
<organism evidence="6 7">
    <name type="scientific">Cellulosimicrobium aquatile</name>
    <dbReference type="NCBI Taxonomy" id="1612203"/>
    <lineage>
        <taxon>Bacteria</taxon>
        <taxon>Bacillati</taxon>
        <taxon>Actinomycetota</taxon>
        <taxon>Actinomycetes</taxon>
        <taxon>Micrococcales</taxon>
        <taxon>Promicromonosporaceae</taxon>
        <taxon>Cellulosimicrobium</taxon>
    </lineage>
</organism>
<dbReference type="Pfam" id="PF00196">
    <property type="entry name" value="GerE"/>
    <property type="match status" value="1"/>
</dbReference>
<dbReference type="Gene3D" id="1.25.40.10">
    <property type="entry name" value="Tetratricopeptide repeat domain"/>
    <property type="match status" value="1"/>
</dbReference>
<dbReference type="SUPFAM" id="SSF46894">
    <property type="entry name" value="C-terminal effector domain of the bipartite response regulators"/>
    <property type="match status" value="1"/>
</dbReference>
<feature type="domain" description="HTH luxR-type" evidence="5">
    <location>
        <begin position="469"/>
        <end position="534"/>
    </location>
</feature>
<gene>
    <name evidence="6" type="ORF">SAMN05518682_0900</name>
</gene>